<dbReference type="Gene3D" id="1.10.10.10">
    <property type="entry name" value="Winged helix-like DNA-binding domain superfamily/Winged helix DNA-binding domain"/>
    <property type="match status" value="1"/>
</dbReference>
<keyword evidence="5" id="KW-1133">Transmembrane helix</keyword>
<keyword evidence="2" id="KW-0805">Transcription regulation</keyword>
<keyword evidence="5" id="KW-0472">Membrane</keyword>
<dbReference type="InterPro" id="IPR013249">
    <property type="entry name" value="RNA_pol_sigma70_r4_t2"/>
</dbReference>
<comment type="caution">
    <text evidence="8">The sequence shown here is derived from an EMBL/GenBank/DDBJ whole genome shotgun (WGS) entry which is preliminary data.</text>
</comment>
<keyword evidence="9" id="KW-1185">Reference proteome</keyword>
<evidence type="ECO:0000259" key="6">
    <source>
        <dbReference type="Pfam" id="PF08281"/>
    </source>
</evidence>
<dbReference type="Pfam" id="PF08281">
    <property type="entry name" value="Sigma70_r4_2"/>
    <property type="match status" value="1"/>
</dbReference>
<dbReference type="InterPro" id="IPR036388">
    <property type="entry name" value="WH-like_DNA-bd_sf"/>
</dbReference>
<dbReference type="PANTHER" id="PTHR43133">
    <property type="entry name" value="RNA POLYMERASE ECF-TYPE SIGMA FACTO"/>
    <property type="match status" value="1"/>
</dbReference>
<keyword evidence="3" id="KW-0731">Sigma factor</keyword>
<dbReference type="Gene3D" id="2.60.40.1630">
    <property type="entry name" value="bacillus anthracis domain"/>
    <property type="match status" value="1"/>
</dbReference>
<evidence type="ECO:0000256" key="1">
    <source>
        <dbReference type="ARBA" id="ARBA00010641"/>
    </source>
</evidence>
<evidence type="ECO:0000256" key="3">
    <source>
        <dbReference type="ARBA" id="ARBA00023082"/>
    </source>
</evidence>
<dbReference type="InterPro" id="IPR014284">
    <property type="entry name" value="RNA_pol_sigma-70_dom"/>
</dbReference>
<keyword evidence="4" id="KW-0804">Transcription</keyword>
<dbReference type="InterPro" id="IPR013325">
    <property type="entry name" value="RNA_pol_sigma_r2"/>
</dbReference>
<sequence length="687" mass="80379">MIPAKIDSNPISTKREKSMEYVVDWFEQHKKSLYTLGYFYLSNQHQLEELFYQSIIQVHKELPRFKHDNSFDMWVTSLFIHHCRTFSHNRANQAVMDKEPHPDLLTALDHLKEDEREGLLLTYVKGFSQEEAAHILRVSVNQIKELLYSGIRSLRKQMGIGETFHGCTEYHKNYIDYLERTMERPKRVDFEVHIYHCEKCQEDLSTFQDARLSLLDHTDRLQDLHVPSGLMENVKERLLEEENIRRQRNQKRKKWGLVFASVFAALMSIGFFTGVYSNLYYTWTEEDEQLRAFLQQDLGERVTLEAESEGVTVKIKGVVADDVQTLVFYEIIDSNEDNQYFMNYNDGVFVGNENEIMNRDTYPKYYPPDLESDINNQEKNVYQGKISLLPLKTDEGTVELKITKLMQLIRDSSESIEYWPYGNNQYKTGEWSFEIPVTKQPSTEFALKAETEIEGIPVRFEKLIVAPTTTTLQYSVSRTQIEKRIEFLTFRNLEVNNQIVKADMFGSMPTNSQPDMNWYSFQAQFDTHLGEKPKEVSVQFESAYLTYEDHKTIALDETQEYPQTFEYAGSTISIDKVEVGVPTTIVISDHEIENRAYESLHINIVGEDESLPNSMNMETEGVIVDKNGVIYDMNNTPFNYEEIEQPRHFITVQTLRLENSNMVPKRLDIFGYNTTKYMNDIVTMELE</sequence>
<evidence type="ECO:0000256" key="5">
    <source>
        <dbReference type="SAM" id="Phobius"/>
    </source>
</evidence>
<evidence type="ECO:0000313" key="8">
    <source>
        <dbReference type="EMBL" id="MFC0476028.1"/>
    </source>
</evidence>
<accession>A0ABV6KRT1</accession>
<evidence type="ECO:0000259" key="7">
    <source>
        <dbReference type="Pfam" id="PF13786"/>
    </source>
</evidence>
<evidence type="ECO:0000313" key="9">
    <source>
        <dbReference type="Proteomes" id="UP001589738"/>
    </source>
</evidence>
<feature type="domain" description="DUF4179" evidence="7">
    <location>
        <begin position="248"/>
        <end position="332"/>
    </location>
</feature>
<dbReference type="Proteomes" id="UP001589738">
    <property type="component" value="Unassembled WGS sequence"/>
</dbReference>
<dbReference type="PANTHER" id="PTHR43133:SF51">
    <property type="entry name" value="RNA POLYMERASE SIGMA FACTOR"/>
    <property type="match status" value="1"/>
</dbReference>
<comment type="similarity">
    <text evidence="1">Belongs to the sigma-70 factor family. ECF subfamily.</text>
</comment>
<dbReference type="Pfam" id="PF13786">
    <property type="entry name" value="DUF4179"/>
    <property type="match status" value="1"/>
</dbReference>
<name>A0ABV6KRT1_9BACI</name>
<dbReference type="SUPFAM" id="SSF88946">
    <property type="entry name" value="Sigma2 domain of RNA polymerase sigma factors"/>
    <property type="match status" value="1"/>
</dbReference>
<dbReference type="Gene3D" id="1.10.1740.10">
    <property type="match status" value="1"/>
</dbReference>
<dbReference type="InterPro" id="IPR013324">
    <property type="entry name" value="RNA_pol_sigma_r3/r4-like"/>
</dbReference>
<evidence type="ECO:0000256" key="2">
    <source>
        <dbReference type="ARBA" id="ARBA00023015"/>
    </source>
</evidence>
<dbReference type="CDD" id="cd06171">
    <property type="entry name" value="Sigma70_r4"/>
    <property type="match status" value="1"/>
</dbReference>
<proteinExistence type="inferred from homology"/>
<keyword evidence="5" id="KW-0812">Transmembrane</keyword>
<dbReference type="EMBL" id="JBHLUU010000083">
    <property type="protein sequence ID" value="MFC0476028.1"/>
    <property type="molecule type" value="Genomic_DNA"/>
</dbReference>
<organism evidence="8 9">
    <name type="scientific">Robertmurraya beringensis</name>
    <dbReference type="NCBI Taxonomy" id="641660"/>
    <lineage>
        <taxon>Bacteria</taxon>
        <taxon>Bacillati</taxon>
        <taxon>Bacillota</taxon>
        <taxon>Bacilli</taxon>
        <taxon>Bacillales</taxon>
        <taxon>Bacillaceae</taxon>
        <taxon>Robertmurraya</taxon>
    </lineage>
</organism>
<gene>
    <name evidence="8" type="ORF">ACFFHF_12350</name>
</gene>
<reference evidence="8 9" key="1">
    <citation type="submission" date="2024-09" db="EMBL/GenBank/DDBJ databases">
        <authorList>
            <person name="Sun Q."/>
            <person name="Mori K."/>
        </authorList>
    </citation>
    <scope>NUCLEOTIDE SEQUENCE [LARGE SCALE GENOMIC DNA]</scope>
    <source>
        <strain evidence="8 9">CGMCC 1.9126</strain>
    </source>
</reference>
<dbReference type="InterPro" id="IPR039425">
    <property type="entry name" value="RNA_pol_sigma-70-like"/>
</dbReference>
<feature type="domain" description="RNA polymerase sigma factor 70 region 4 type 2" evidence="6">
    <location>
        <begin position="104"/>
        <end position="148"/>
    </location>
</feature>
<evidence type="ECO:0000256" key="4">
    <source>
        <dbReference type="ARBA" id="ARBA00023163"/>
    </source>
</evidence>
<dbReference type="RefSeq" id="WP_377058278.1">
    <property type="nucleotide sequence ID" value="NZ_JBHLUU010000083.1"/>
</dbReference>
<dbReference type="SUPFAM" id="SSF88659">
    <property type="entry name" value="Sigma3 and sigma4 domains of RNA polymerase sigma factors"/>
    <property type="match status" value="1"/>
</dbReference>
<dbReference type="NCBIfam" id="TIGR02937">
    <property type="entry name" value="sigma70-ECF"/>
    <property type="match status" value="1"/>
</dbReference>
<feature type="transmembrane region" description="Helical" evidence="5">
    <location>
        <begin position="255"/>
        <end position="276"/>
    </location>
</feature>
<dbReference type="InterPro" id="IPR025436">
    <property type="entry name" value="DUF4179"/>
</dbReference>
<protein>
    <submittedName>
        <fullName evidence="8">Sigma-70 family RNA polymerase sigma factor</fullName>
    </submittedName>
</protein>